<feature type="transmembrane region" description="Helical" evidence="1">
    <location>
        <begin position="20"/>
        <end position="40"/>
    </location>
</feature>
<keyword evidence="1" id="KW-0812">Transmembrane</keyword>
<evidence type="ECO:0000256" key="1">
    <source>
        <dbReference type="SAM" id="Phobius"/>
    </source>
</evidence>
<dbReference type="Pfam" id="PF11209">
    <property type="entry name" value="LmeA"/>
    <property type="match status" value="1"/>
</dbReference>
<comment type="caution">
    <text evidence="2">The sequence shown here is derived from an EMBL/GenBank/DDBJ whole genome shotgun (WGS) entry which is preliminary data.</text>
</comment>
<proteinExistence type="predicted"/>
<keyword evidence="1" id="KW-0472">Membrane</keyword>
<dbReference type="AlphaFoldDB" id="A0A3N2BBY3"/>
<sequence length="243" mass="24886">MTIPESAPPRSPAGSWRAPVSLAVGIAVLVLVAFLADVAVRSHAESRLASSVAQTLGADREPEVSIGGTLFFPQYLRGRFTEVSAELPGSTALDTDIGELLIEDVTVTLIGASPDGTVEDVAAAGILTDQALTTAVRQRVPGVDVRSSPSGIEVGVSSFGVALRAGPEISEDGAIVVQATGGTIAGVSVEVDSLPGVVQNLTSWTLAPADLGLPRGIEFTEAQPVDGGLRLAMHGEHVVFDTE</sequence>
<dbReference type="EMBL" id="RKHK01000001">
    <property type="protein sequence ID" value="ROR72702.1"/>
    <property type="molecule type" value="Genomic_DNA"/>
</dbReference>
<gene>
    <name evidence="2" type="ORF">EDD31_1061</name>
</gene>
<dbReference type="Proteomes" id="UP000280668">
    <property type="component" value="Unassembled WGS sequence"/>
</dbReference>
<dbReference type="RefSeq" id="WP_170163200.1">
    <property type="nucleotide sequence ID" value="NZ_RKHK01000001.1"/>
</dbReference>
<evidence type="ECO:0008006" key="4">
    <source>
        <dbReference type="Google" id="ProtNLM"/>
    </source>
</evidence>
<dbReference type="InterPro" id="IPR021373">
    <property type="entry name" value="DUF2993"/>
</dbReference>
<protein>
    <recommendedName>
        <fullName evidence="4">DUF2993 family protein</fullName>
    </recommendedName>
</protein>
<organism evidence="2 3">
    <name type="scientific">Bogoriella caseilytica</name>
    <dbReference type="NCBI Taxonomy" id="56055"/>
    <lineage>
        <taxon>Bacteria</taxon>
        <taxon>Bacillati</taxon>
        <taxon>Actinomycetota</taxon>
        <taxon>Actinomycetes</taxon>
        <taxon>Micrococcales</taxon>
        <taxon>Bogoriellaceae</taxon>
        <taxon>Bogoriella</taxon>
    </lineage>
</organism>
<name>A0A3N2BBY3_9MICO</name>
<keyword evidence="1" id="KW-1133">Transmembrane helix</keyword>
<keyword evidence="3" id="KW-1185">Reference proteome</keyword>
<accession>A0A3N2BBY3</accession>
<evidence type="ECO:0000313" key="2">
    <source>
        <dbReference type="EMBL" id="ROR72702.1"/>
    </source>
</evidence>
<reference evidence="2 3" key="1">
    <citation type="submission" date="2018-11" db="EMBL/GenBank/DDBJ databases">
        <title>Sequencing the genomes of 1000 actinobacteria strains.</title>
        <authorList>
            <person name="Klenk H.-P."/>
        </authorList>
    </citation>
    <scope>NUCLEOTIDE SEQUENCE [LARGE SCALE GENOMIC DNA]</scope>
    <source>
        <strain evidence="2 3">DSM 11294</strain>
    </source>
</reference>
<evidence type="ECO:0000313" key="3">
    <source>
        <dbReference type="Proteomes" id="UP000280668"/>
    </source>
</evidence>